<dbReference type="KEGG" id="egu:105040843"/>
<feature type="compositionally biased region" description="Pro residues" evidence="1">
    <location>
        <begin position="31"/>
        <end position="40"/>
    </location>
</feature>
<protein>
    <submittedName>
        <fullName evidence="3">Protein PLANT CADMIUM RESISTANCE 7-like</fullName>
    </submittedName>
</protein>
<proteinExistence type="predicted"/>
<dbReference type="GeneID" id="105040843"/>
<accession>A0A6I9QV70</accession>
<keyword evidence="2" id="KW-1185">Reference proteome</keyword>
<evidence type="ECO:0000256" key="1">
    <source>
        <dbReference type="SAM" id="MobiDB-lite"/>
    </source>
</evidence>
<dbReference type="PANTHER" id="PTHR15907">
    <property type="entry name" value="DUF614 FAMILY PROTEIN-RELATED"/>
    <property type="match status" value="1"/>
</dbReference>
<gene>
    <name evidence="3" type="primary">LOC105040843</name>
</gene>
<feature type="compositionally biased region" description="Polar residues" evidence="1">
    <location>
        <begin position="1"/>
        <end position="10"/>
    </location>
</feature>
<name>A0A6I9QV70_ELAGV</name>
<dbReference type="Proteomes" id="UP000504607">
    <property type="component" value="Chromosome 3"/>
</dbReference>
<dbReference type="InterPro" id="IPR006461">
    <property type="entry name" value="PLAC_motif_containing"/>
</dbReference>
<dbReference type="OrthoDB" id="1045822at2759"/>
<reference evidence="3" key="1">
    <citation type="submission" date="2025-08" db="UniProtKB">
        <authorList>
            <consortium name="RefSeq"/>
        </authorList>
    </citation>
    <scope>IDENTIFICATION</scope>
</reference>
<organism evidence="2 3">
    <name type="scientific">Elaeis guineensis var. tenera</name>
    <name type="common">Oil palm</name>
    <dbReference type="NCBI Taxonomy" id="51953"/>
    <lineage>
        <taxon>Eukaryota</taxon>
        <taxon>Viridiplantae</taxon>
        <taxon>Streptophyta</taxon>
        <taxon>Embryophyta</taxon>
        <taxon>Tracheophyta</taxon>
        <taxon>Spermatophyta</taxon>
        <taxon>Magnoliopsida</taxon>
        <taxon>Liliopsida</taxon>
        <taxon>Arecaceae</taxon>
        <taxon>Arecoideae</taxon>
        <taxon>Cocoseae</taxon>
        <taxon>Elaeidinae</taxon>
        <taxon>Elaeis</taxon>
    </lineage>
</organism>
<dbReference type="AlphaFoldDB" id="A0A6I9QV70"/>
<dbReference type="NCBIfam" id="TIGR01571">
    <property type="entry name" value="A_thal_Cys_rich"/>
    <property type="match status" value="1"/>
</dbReference>
<dbReference type="RefSeq" id="XP_010915859.1">
    <property type="nucleotide sequence ID" value="XM_010917557.3"/>
</dbReference>
<evidence type="ECO:0000313" key="3">
    <source>
        <dbReference type="RefSeq" id="XP_010915859.1"/>
    </source>
</evidence>
<evidence type="ECO:0000313" key="2">
    <source>
        <dbReference type="Proteomes" id="UP000504607"/>
    </source>
</evidence>
<feature type="region of interest" description="Disordered" evidence="1">
    <location>
        <begin position="1"/>
        <end position="49"/>
    </location>
</feature>
<dbReference type="InParanoid" id="A0A6I9QV70"/>
<sequence length="247" mass="26661">MGRPQPSNAQPAAMQLGHGSEAQHAMGSPVQFPPAVPYTPPSNNDTPQQLPTVMGNTPAPYPPLVAPYPPPPATMPQHPPVATGTPVSFPPAGPVIPQQHMNVGGSPYPLKVGNPWTTGLFDCDQNSTNAVMTAFFPCVTFGQIAEILDEGQTSCTLGSFMHGLLLPVLACSILGTSYRQKVRQKYNLVQAPAEDWSVHLFCPYCALCQEYRELQNRGIDPSIGWMGYLAQQQEANMIPPMVHSMNK</sequence>
<dbReference type="Pfam" id="PF04749">
    <property type="entry name" value="PLAC8"/>
    <property type="match status" value="1"/>
</dbReference>